<name>A0AB36I3U7_CORGT</name>
<dbReference type="AlphaFoldDB" id="A0AB36I3U7"/>
<evidence type="ECO:0000313" key="1">
    <source>
        <dbReference type="EMBL" id="OKX76327.1"/>
    </source>
</evidence>
<dbReference type="RefSeq" id="WP_006286604.1">
    <property type="nucleotide sequence ID" value="NZ_JAAOYN010000001.1"/>
</dbReference>
<comment type="caution">
    <text evidence="1">The sequence shown here is derived from an EMBL/GenBank/DDBJ whole genome shotgun (WGS) entry which is preliminary data.</text>
</comment>
<protein>
    <submittedName>
        <fullName evidence="1">Uncharacterized protein</fullName>
    </submittedName>
</protein>
<accession>A0AB36I3U7</accession>
<organism evidence="1 2">
    <name type="scientific">Corynebacterium glutamicum</name>
    <name type="common">Brevibacterium saccharolyticum</name>
    <dbReference type="NCBI Taxonomy" id="1718"/>
    <lineage>
        <taxon>Bacteria</taxon>
        <taxon>Bacillati</taxon>
        <taxon>Actinomycetota</taxon>
        <taxon>Actinomycetes</taxon>
        <taxon>Mycobacteriales</taxon>
        <taxon>Corynebacteriaceae</taxon>
        <taxon>Corynebacterium</taxon>
    </lineage>
</organism>
<evidence type="ECO:0000313" key="2">
    <source>
        <dbReference type="Proteomes" id="UP000186091"/>
    </source>
</evidence>
<reference evidence="1 2" key="1">
    <citation type="submission" date="2015-12" db="EMBL/GenBank/DDBJ databases">
        <title>Genome sequence of Corynebacterium AS 1.542.</title>
        <authorList>
            <person name="Yang J."/>
            <person name="Yang S."/>
        </authorList>
    </citation>
    <scope>NUCLEOTIDE SEQUENCE [LARGE SCALE GENOMIC DNA]</scope>
    <source>
        <strain evidence="1 2">AS 1.542</strain>
    </source>
</reference>
<sequence>MDEKLRLASLTAFYFGTRVAADPTSPEAITNVSKRAYRDLSRTLHGIGTHPAKITLLEAAHASLHAFVTDLEEVKTREEFDALHDAWCENRICFFREHLHPDRKAFVFTYGQAQKWINMTLKYLAVLGHPTVADVYPYLHVPIDSIIYAEAEHPSAGITVPRPPGGTAWSRLTREQYRDYQQSLRTAIATHSDGLLAPLDWEAQAWIVRSASPSQPK</sequence>
<dbReference type="Proteomes" id="UP000186091">
    <property type="component" value="Unassembled WGS sequence"/>
</dbReference>
<dbReference type="EMBL" id="LOQT01000037">
    <property type="protein sequence ID" value="OKX76327.1"/>
    <property type="molecule type" value="Genomic_DNA"/>
</dbReference>
<proteinExistence type="predicted"/>
<gene>
    <name evidence="1" type="ORF">AUP69_15195</name>
</gene>